<accession>N8NWA9</accession>
<dbReference type="OrthoDB" id="7041825at2"/>
<name>N8NWA9_9GAMM</name>
<dbReference type="Proteomes" id="UP000013086">
    <property type="component" value="Unassembled WGS sequence"/>
</dbReference>
<gene>
    <name evidence="1" type="ORF">F994_02788</name>
</gene>
<dbReference type="AlphaFoldDB" id="N8NWA9"/>
<reference evidence="1 2" key="1">
    <citation type="submission" date="2013-02" db="EMBL/GenBank/DDBJ databases">
        <title>The Genome Sequence of Acinetobacter sp. ANC 3994.</title>
        <authorList>
            <consortium name="The Broad Institute Genome Sequencing Platform"/>
            <consortium name="The Broad Institute Genome Sequencing Center for Infectious Disease"/>
            <person name="Cerqueira G."/>
            <person name="Feldgarden M."/>
            <person name="Courvalin P."/>
            <person name="Perichon B."/>
            <person name="Grillot-Courvalin C."/>
            <person name="Clermont D."/>
            <person name="Rocha E."/>
            <person name="Yoon E.-J."/>
            <person name="Nemec A."/>
            <person name="Walker B."/>
            <person name="Young S.K."/>
            <person name="Zeng Q."/>
            <person name="Gargeya S."/>
            <person name="Fitzgerald M."/>
            <person name="Haas B."/>
            <person name="Abouelleil A."/>
            <person name="Alvarado L."/>
            <person name="Arachchi H.M."/>
            <person name="Berlin A.M."/>
            <person name="Chapman S.B."/>
            <person name="Dewar J."/>
            <person name="Goldberg J."/>
            <person name="Griggs A."/>
            <person name="Gujja S."/>
            <person name="Hansen M."/>
            <person name="Howarth C."/>
            <person name="Imamovic A."/>
            <person name="Larimer J."/>
            <person name="McCowan C."/>
            <person name="Murphy C."/>
            <person name="Neiman D."/>
            <person name="Pearson M."/>
            <person name="Priest M."/>
            <person name="Roberts A."/>
            <person name="Saif S."/>
            <person name="Shea T."/>
            <person name="Sisk P."/>
            <person name="Sykes S."/>
            <person name="Wortman J."/>
            <person name="Nusbaum C."/>
            <person name="Birren B."/>
        </authorList>
    </citation>
    <scope>NUCLEOTIDE SEQUENCE [LARGE SCALE GENOMIC DNA]</scope>
    <source>
        <strain evidence="1 2">ANC 3994</strain>
    </source>
</reference>
<sequence length="181" mass="19895">MAEKISKKSIESMVIEELSKIIDQNEIPHGVEYDLIQQFKESTECGYFDERIPHTAACTCRYEQSFKYGRADIVIYHVDGSASVIEVKDGTKGYTHTVSGIGQATLYATQLAMSKGAVTKVRRCLMWSSTGDIQLDVLIEVACEKAGVIALPTASMKKIMACRAAHIKVAESIKGEVVIND</sequence>
<evidence type="ECO:0000313" key="2">
    <source>
        <dbReference type="Proteomes" id="UP000013086"/>
    </source>
</evidence>
<protein>
    <submittedName>
        <fullName evidence="1">Uncharacterized protein</fullName>
    </submittedName>
</protein>
<dbReference type="EMBL" id="APOH01000021">
    <property type="protein sequence ID" value="ENU18661.1"/>
    <property type="molecule type" value="Genomic_DNA"/>
</dbReference>
<proteinExistence type="predicted"/>
<dbReference type="PATRIC" id="fig|1217715.3.peg.2727"/>
<comment type="caution">
    <text evidence="1">The sequence shown here is derived from an EMBL/GenBank/DDBJ whole genome shotgun (WGS) entry which is preliminary data.</text>
</comment>
<evidence type="ECO:0000313" key="1">
    <source>
        <dbReference type="EMBL" id="ENU18661.1"/>
    </source>
</evidence>
<organism evidence="1 2">
    <name type="scientific">Acinetobacter bohemicus ANC 3994</name>
    <dbReference type="NCBI Taxonomy" id="1217715"/>
    <lineage>
        <taxon>Bacteria</taxon>
        <taxon>Pseudomonadati</taxon>
        <taxon>Pseudomonadota</taxon>
        <taxon>Gammaproteobacteria</taxon>
        <taxon>Moraxellales</taxon>
        <taxon>Moraxellaceae</taxon>
        <taxon>Acinetobacter</taxon>
    </lineage>
</organism>
<dbReference type="RefSeq" id="WP_004649393.1">
    <property type="nucleotide sequence ID" value="NZ_KB849166.1"/>
</dbReference>
<dbReference type="HOGENOM" id="CLU_1485986_0_0_6"/>